<dbReference type="InterPro" id="IPR041569">
    <property type="entry name" value="AAA_lid_3"/>
</dbReference>
<feature type="region of interest" description="Disordered" evidence="10">
    <location>
        <begin position="1"/>
        <end position="261"/>
    </location>
</feature>
<dbReference type="GO" id="GO:0003682">
    <property type="term" value="F:chromatin binding"/>
    <property type="evidence" value="ECO:0007669"/>
    <property type="project" value="TreeGrafter"/>
</dbReference>
<dbReference type="GO" id="GO:0000785">
    <property type="term" value="C:chromatin"/>
    <property type="evidence" value="ECO:0007669"/>
    <property type="project" value="UniProtKB-ARBA"/>
</dbReference>
<dbReference type="Gene3D" id="1.10.8.60">
    <property type="match status" value="1"/>
</dbReference>
<dbReference type="FunFam" id="1.10.8.60:FF:000016">
    <property type="entry name" value="ATPase family AAA domain-containing protein 2B"/>
    <property type="match status" value="1"/>
</dbReference>
<evidence type="ECO:0000256" key="5">
    <source>
        <dbReference type="ARBA" id="ARBA00022741"/>
    </source>
</evidence>
<feature type="domain" description="AAA+ ATPase" evidence="11">
    <location>
        <begin position="722"/>
        <end position="855"/>
    </location>
</feature>
<keyword evidence="8" id="KW-0103">Bromodomain</keyword>
<dbReference type="GeneID" id="18935024"/>
<dbReference type="GO" id="GO:0045815">
    <property type="term" value="P:transcription initiation-coupled chromatin remodeling"/>
    <property type="evidence" value="ECO:0007669"/>
    <property type="project" value="TreeGrafter"/>
</dbReference>
<dbReference type="GO" id="GO:0005634">
    <property type="term" value="C:nucleus"/>
    <property type="evidence" value="ECO:0007669"/>
    <property type="project" value="UniProtKB-SubCell"/>
</dbReference>
<dbReference type="Pfam" id="PF00004">
    <property type="entry name" value="AAA"/>
    <property type="match status" value="2"/>
</dbReference>
<evidence type="ECO:0000256" key="10">
    <source>
        <dbReference type="SAM" id="MobiDB-lite"/>
    </source>
</evidence>
<dbReference type="SUPFAM" id="SSF52540">
    <property type="entry name" value="P-loop containing nucleoside triphosphate hydrolases"/>
    <property type="match status" value="2"/>
</dbReference>
<dbReference type="FunFam" id="3.40.50.300:FF:001218">
    <property type="entry name" value="AAA family ATPase, putative"/>
    <property type="match status" value="1"/>
</dbReference>
<evidence type="ECO:0000256" key="8">
    <source>
        <dbReference type="ARBA" id="ARBA00023117"/>
    </source>
</evidence>
<keyword evidence="9" id="KW-0539">Nucleus</keyword>
<evidence type="ECO:0000256" key="9">
    <source>
        <dbReference type="ARBA" id="ARBA00023242"/>
    </source>
</evidence>
<dbReference type="GO" id="GO:0006337">
    <property type="term" value="P:nucleosome disassembly"/>
    <property type="evidence" value="ECO:0007669"/>
    <property type="project" value="TreeGrafter"/>
</dbReference>
<dbReference type="Pfam" id="PF17862">
    <property type="entry name" value="AAA_lid_3"/>
    <property type="match status" value="1"/>
</dbReference>
<keyword evidence="13" id="KW-1185">Reference proteome</keyword>
<evidence type="ECO:0000256" key="3">
    <source>
        <dbReference type="ARBA" id="ARBA00006914"/>
    </source>
</evidence>
<keyword evidence="7" id="KW-0067">ATP-binding</keyword>
<evidence type="ECO:0000256" key="2">
    <source>
        <dbReference type="ARBA" id="ARBA00004286"/>
    </source>
</evidence>
<keyword evidence="6" id="KW-0378">Hydrolase</keyword>
<comment type="subcellular location">
    <subcellularLocation>
        <location evidence="2">Chromosome</location>
    </subcellularLocation>
    <subcellularLocation>
        <location evidence="1">Nucleus</location>
    </subcellularLocation>
</comment>
<evidence type="ECO:0000256" key="4">
    <source>
        <dbReference type="ARBA" id="ARBA00022454"/>
    </source>
</evidence>
<feature type="domain" description="AAA+ ATPase" evidence="11">
    <location>
        <begin position="420"/>
        <end position="561"/>
    </location>
</feature>
<dbReference type="EMBL" id="GL883091">
    <property type="protein sequence ID" value="EGG12523.1"/>
    <property type="molecule type" value="Genomic_DNA"/>
</dbReference>
<accession>F4R664</accession>
<dbReference type="HOGENOM" id="CLU_000536_5_1_1"/>
<feature type="compositionally biased region" description="Acidic residues" evidence="10">
    <location>
        <begin position="175"/>
        <end position="189"/>
    </location>
</feature>
<keyword evidence="5" id="KW-0547">Nucleotide-binding</keyword>
<feature type="compositionally biased region" description="Polar residues" evidence="10">
    <location>
        <begin position="1"/>
        <end position="14"/>
    </location>
</feature>
<dbReference type="FunFam" id="3.40.50.300:FF:000061">
    <property type="entry name" value="ATPase family, AAA domain-containing 2"/>
    <property type="match status" value="1"/>
</dbReference>
<dbReference type="eggNOG" id="KOG0732">
    <property type="taxonomic scope" value="Eukaryota"/>
</dbReference>
<proteinExistence type="inferred from homology"/>
<dbReference type="PANTHER" id="PTHR23069">
    <property type="entry name" value="AAA DOMAIN-CONTAINING"/>
    <property type="match status" value="1"/>
</dbReference>
<dbReference type="KEGG" id="mlr:MELLADRAFT_88891"/>
<dbReference type="InterPro" id="IPR003959">
    <property type="entry name" value="ATPase_AAA_core"/>
</dbReference>
<comment type="similarity">
    <text evidence="3">Belongs to the AAA ATPase family.</text>
</comment>
<dbReference type="Gene3D" id="3.40.50.300">
    <property type="entry name" value="P-loop containing nucleotide triphosphate hydrolases"/>
    <property type="match status" value="2"/>
</dbReference>
<dbReference type="GO" id="GO:0016887">
    <property type="term" value="F:ATP hydrolysis activity"/>
    <property type="evidence" value="ECO:0007669"/>
    <property type="project" value="InterPro"/>
</dbReference>
<dbReference type="PANTHER" id="PTHR23069:SF0">
    <property type="entry name" value="TAT-BINDING HOMOLOG 7"/>
    <property type="match status" value="1"/>
</dbReference>
<dbReference type="InParanoid" id="F4R664"/>
<dbReference type="Proteomes" id="UP000001072">
    <property type="component" value="Unassembled WGS sequence"/>
</dbReference>
<dbReference type="InterPro" id="IPR027417">
    <property type="entry name" value="P-loop_NTPase"/>
</dbReference>
<dbReference type="RefSeq" id="XP_007404898.1">
    <property type="nucleotide sequence ID" value="XM_007404836.1"/>
</dbReference>
<feature type="compositionally biased region" description="Acidic residues" evidence="10">
    <location>
        <begin position="102"/>
        <end position="115"/>
    </location>
</feature>
<feature type="compositionally biased region" description="Polar residues" evidence="10">
    <location>
        <begin position="1145"/>
        <end position="1156"/>
    </location>
</feature>
<feature type="compositionally biased region" description="Basic residues" evidence="10">
    <location>
        <begin position="156"/>
        <end position="169"/>
    </location>
</feature>
<keyword evidence="4" id="KW-0158">Chromosome</keyword>
<dbReference type="FunCoup" id="F4R664">
    <property type="interactions" value="490"/>
</dbReference>
<dbReference type="InterPro" id="IPR045199">
    <property type="entry name" value="ATAD2-like"/>
</dbReference>
<feature type="compositionally biased region" description="Polar residues" evidence="10">
    <location>
        <begin position="72"/>
        <end position="83"/>
    </location>
</feature>
<reference evidence="13" key="1">
    <citation type="journal article" date="2011" name="Proc. Natl. Acad. Sci. U.S.A.">
        <title>Obligate biotrophy features unraveled by the genomic analysis of rust fungi.</title>
        <authorList>
            <person name="Duplessis S."/>
            <person name="Cuomo C.A."/>
            <person name="Lin Y.-C."/>
            <person name="Aerts A."/>
            <person name="Tisserant E."/>
            <person name="Veneault-Fourrey C."/>
            <person name="Joly D.L."/>
            <person name="Hacquard S."/>
            <person name="Amselem J."/>
            <person name="Cantarel B.L."/>
            <person name="Chiu R."/>
            <person name="Coutinho P.M."/>
            <person name="Feau N."/>
            <person name="Field M."/>
            <person name="Frey P."/>
            <person name="Gelhaye E."/>
            <person name="Goldberg J."/>
            <person name="Grabherr M.G."/>
            <person name="Kodira C.D."/>
            <person name="Kohler A."/>
            <person name="Kuees U."/>
            <person name="Lindquist E.A."/>
            <person name="Lucas S.M."/>
            <person name="Mago R."/>
            <person name="Mauceli E."/>
            <person name="Morin E."/>
            <person name="Murat C."/>
            <person name="Pangilinan J.L."/>
            <person name="Park R."/>
            <person name="Pearson M."/>
            <person name="Quesneville H."/>
            <person name="Rouhier N."/>
            <person name="Sakthikumar S."/>
            <person name="Salamov A.A."/>
            <person name="Schmutz J."/>
            <person name="Selles B."/>
            <person name="Shapiro H."/>
            <person name="Tanguay P."/>
            <person name="Tuskan G.A."/>
            <person name="Henrissat B."/>
            <person name="Van de Peer Y."/>
            <person name="Rouze P."/>
            <person name="Ellis J.G."/>
            <person name="Dodds P.N."/>
            <person name="Schein J.E."/>
            <person name="Zhong S."/>
            <person name="Hamelin R.C."/>
            <person name="Grigoriev I.V."/>
            <person name="Szabo L.J."/>
            <person name="Martin F."/>
        </authorList>
    </citation>
    <scope>NUCLEOTIDE SEQUENCE [LARGE SCALE GENOMIC DNA]</scope>
    <source>
        <strain evidence="13">98AG31 / pathotype 3-4-7</strain>
    </source>
</reference>
<dbReference type="PROSITE" id="PS00674">
    <property type="entry name" value="AAA"/>
    <property type="match status" value="1"/>
</dbReference>
<evidence type="ECO:0000256" key="6">
    <source>
        <dbReference type="ARBA" id="ARBA00022801"/>
    </source>
</evidence>
<feature type="region of interest" description="Disordered" evidence="10">
    <location>
        <begin position="1145"/>
        <end position="1178"/>
    </location>
</feature>
<organism evidence="13">
    <name type="scientific">Melampsora larici-populina (strain 98AG31 / pathotype 3-4-7)</name>
    <name type="common">Poplar leaf rust fungus</name>
    <dbReference type="NCBI Taxonomy" id="747676"/>
    <lineage>
        <taxon>Eukaryota</taxon>
        <taxon>Fungi</taxon>
        <taxon>Dikarya</taxon>
        <taxon>Basidiomycota</taxon>
        <taxon>Pucciniomycotina</taxon>
        <taxon>Pucciniomycetes</taxon>
        <taxon>Pucciniales</taxon>
        <taxon>Melampsoraceae</taxon>
        <taxon>Melampsora</taxon>
    </lineage>
</organism>
<dbReference type="GO" id="GO:0006334">
    <property type="term" value="P:nucleosome assembly"/>
    <property type="evidence" value="ECO:0007669"/>
    <property type="project" value="TreeGrafter"/>
</dbReference>
<sequence length="1315" mass="146913">MPKRSNSITTSHELPSSRPSRTRKPPTPIYPHGPQYDEQSTRPKRSSASQIPHRPVDSHARTRAAHNVIGAENTQKVHQNGYGSASAPDYHSQDQYINSDERDAEGEDDDQDEDQENHTYGHPDSGSEYNGDKDDAEHDRSVSIEHPPSDCSGAVVKKKAKSSRSKKSKITSTSDEGDTTPEEEEEEEDRISIHESDEDDLPLSSRAQRKTVLDKLATQRKGANHTSGATRRSTRGLKNKGDESETAQNAHEEHAGRTLRTRDKKVNYEIAAFPIFESTDKPRSRKSGGKDIRLPYSMSGKQYDQFFGQARPGHDSDEETGAAFTANKLAGAGILGGAAASTGLFGGGLFDPGNMGGGGPSNMGKMSGATNLADTDPLGVQTNIDFSHVGGMEHHIQQLKEMVSLPLLYPEVFQRFQITPPRGVLFHGPPGTGKTLLARALAASCSSEGQKIAFFMRKGADCLSKWVGEAERQLRLLFEEAKNCQPSIIFFDEIDGLAPVRSSKQEQIHASIVSTLLSLMDGMDGRGQVVIIGATNRPDAVDPALRRPGRFDREFYFPLPNRDARLSIIDIHTRGWDPPLENSFKSELAELTKGYGGADLRALCTEAAMNAVQRIYPQIYKSTDRLVIDPKNINVVARDFTIAQKHLIPSTSRSSSSAASPLPPQLLPLLATWLERAKETLSKILPDIKKPNVLEEAEYEEDAGGGFEREKMIQSFETLRVFRPRMIISGPQGCGQSYIGSAILHHLEGYHVQTLDLANLISDSTISPDARAVQIFTEAKRHKPSVLYIPALHNWNAPILEGVKATITSLLDELKSSDPILLLGIVNCPMNQLPSSVRSWFGITKTNRIVLEPPDLNRRESFFAETFASINRPPNRFPDGIPRKKRILEVLPKAPPRAPHRKLVEYLKFRLGPVLNELKKKHKRFTKSIGPDPTELARLKEEAAALQAASGAPPPLIEFYNIDLDGMHYKLYYSKYLTSQQFIADVERIVHNAELDSQLSGLSDRELPVKAQAMLTHTKIMVEQACDQQFDFECARMYERMKLRDPKLGQEKKKDRVGSGVIVIGADLPTRQSNRNSGKEPEYSYNPDLSERGIKRLMEVEDIGDEERQQKRSKADEEIQLCESNDHQDQNLPQHESIVEQITAPISNLDRSTSPSYEPGEAPPMQTFTDLQAPQAGPSSSLNFLNNGQGEVGTFLPNENSLLDGTEIEELPMMNEDLEEEEAERIEEMIKEEEEFVVPEDELNELMVNLVEESEGLVVDELEELRAGLYEIIWRFRSDWNRMRMIDGLREFLKMFLEGIRLRKVDELEQEEEED</sequence>
<dbReference type="VEuPathDB" id="FungiDB:MELLADRAFT_88891"/>
<evidence type="ECO:0000256" key="1">
    <source>
        <dbReference type="ARBA" id="ARBA00004123"/>
    </source>
</evidence>
<feature type="compositionally biased region" description="Basic and acidic residues" evidence="10">
    <location>
        <begin position="130"/>
        <end position="143"/>
    </location>
</feature>
<dbReference type="InterPro" id="IPR003960">
    <property type="entry name" value="ATPase_AAA_CS"/>
</dbReference>
<evidence type="ECO:0000313" key="12">
    <source>
        <dbReference type="EMBL" id="EGG12523.1"/>
    </source>
</evidence>
<dbReference type="SMART" id="SM00382">
    <property type="entry name" value="AAA"/>
    <property type="match status" value="2"/>
</dbReference>
<evidence type="ECO:0000313" key="13">
    <source>
        <dbReference type="Proteomes" id="UP000001072"/>
    </source>
</evidence>
<protein>
    <recommendedName>
        <fullName evidence="11">AAA+ ATPase domain-containing protein</fullName>
    </recommendedName>
</protein>
<dbReference type="GO" id="GO:0140674">
    <property type="term" value="F:ATP-dependent histone chaperone activity"/>
    <property type="evidence" value="ECO:0007669"/>
    <property type="project" value="UniProtKB-ARBA"/>
</dbReference>
<evidence type="ECO:0000259" key="11">
    <source>
        <dbReference type="SMART" id="SM00382"/>
    </source>
</evidence>
<evidence type="ECO:0000256" key="7">
    <source>
        <dbReference type="ARBA" id="ARBA00022840"/>
    </source>
</evidence>
<dbReference type="OrthoDB" id="5421at2759"/>
<dbReference type="GO" id="GO:0042393">
    <property type="term" value="F:histone binding"/>
    <property type="evidence" value="ECO:0007669"/>
    <property type="project" value="UniProtKB-ARBA"/>
</dbReference>
<feature type="compositionally biased region" description="Polar residues" evidence="10">
    <location>
        <begin position="1166"/>
        <end position="1178"/>
    </location>
</feature>
<gene>
    <name evidence="12" type="ORF">MELLADRAFT_88891</name>
</gene>
<dbReference type="InterPro" id="IPR003593">
    <property type="entry name" value="AAA+_ATPase"/>
</dbReference>
<dbReference type="STRING" id="747676.F4R664"/>
<name>F4R664_MELLP</name>
<dbReference type="CDD" id="cd19517">
    <property type="entry name" value="RecA-like_Yta7-like"/>
    <property type="match status" value="1"/>
</dbReference>
<feature type="compositionally biased region" description="Basic and acidic residues" evidence="10">
    <location>
        <begin position="250"/>
        <end position="261"/>
    </location>
</feature>
<feature type="region of interest" description="Disordered" evidence="10">
    <location>
        <begin position="1063"/>
        <end position="1091"/>
    </location>
</feature>
<dbReference type="GO" id="GO:0005524">
    <property type="term" value="F:ATP binding"/>
    <property type="evidence" value="ECO:0007669"/>
    <property type="project" value="UniProtKB-KW"/>
</dbReference>